<dbReference type="OrthoDB" id="4061731at2759"/>
<accession>A0A1G4JKS5</accession>
<feature type="compositionally biased region" description="Basic and acidic residues" evidence="2">
    <location>
        <begin position="32"/>
        <end position="42"/>
    </location>
</feature>
<feature type="compositionally biased region" description="Acidic residues" evidence="2">
    <location>
        <begin position="238"/>
        <end position="250"/>
    </location>
</feature>
<dbReference type="Proteomes" id="UP000190274">
    <property type="component" value="Chromosome F"/>
</dbReference>
<keyword evidence="4" id="KW-1185">Reference proteome</keyword>
<feature type="region of interest" description="Disordered" evidence="2">
    <location>
        <begin position="232"/>
        <end position="275"/>
    </location>
</feature>
<evidence type="ECO:0000313" key="3">
    <source>
        <dbReference type="EMBL" id="SCU91166.1"/>
    </source>
</evidence>
<proteinExistence type="predicted"/>
<feature type="coiled-coil region" evidence="1">
    <location>
        <begin position="83"/>
        <end position="117"/>
    </location>
</feature>
<dbReference type="AlphaFoldDB" id="A0A1G4JKS5"/>
<dbReference type="EMBL" id="LT598458">
    <property type="protein sequence ID" value="SCU91166.1"/>
    <property type="molecule type" value="Genomic_DNA"/>
</dbReference>
<sequence length="275" mass="31433">MSKQRVISESTGLYRLSIVNKQKDSPGSSQEDESRSNQESPKKGLLISSPVKSRLRMDTDGVASPETDSKESHKFSERLLYDLAAKRRQVVELKQELIRAEKELDVLQRECEDFGKMDTSTLISPEKFQMLTSKLQQTIEDVNCSPKVIKSKQSISNFFQQRSNPNGTDNKGLTEKPSRLRLTANKFQNLSRKSPTQSPFLDKLINKWQDFSVSEQDEEKFDTERPTDNFYIKSKFDYDEDEEISSETESDSGSKMSDLGNDPVLSTFKRNSETV</sequence>
<evidence type="ECO:0000313" key="4">
    <source>
        <dbReference type="Proteomes" id="UP000190274"/>
    </source>
</evidence>
<keyword evidence="1" id="KW-0175">Coiled coil</keyword>
<feature type="region of interest" description="Disordered" evidence="2">
    <location>
        <begin position="17"/>
        <end position="74"/>
    </location>
</feature>
<evidence type="ECO:0000256" key="1">
    <source>
        <dbReference type="SAM" id="Coils"/>
    </source>
</evidence>
<feature type="region of interest" description="Disordered" evidence="2">
    <location>
        <begin position="159"/>
        <end position="178"/>
    </location>
</feature>
<feature type="compositionally biased region" description="Polar residues" evidence="2">
    <location>
        <begin position="159"/>
        <end position="171"/>
    </location>
</feature>
<reference evidence="3 4" key="1">
    <citation type="submission" date="2016-03" db="EMBL/GenBank/DDBJ databases">
        <authorList>
            <person name="Devillers H."/>
        </authorList>
    </citation>
    <scope>NUCLEOTIDE SEQUENCE [LARGE SCALE GENOMIC DNA]</scope>
    <source>
        <strain evidence="3">CBS 10888</strain>
    </source>
</reference>
<evidence type="ECO:0000256" key="2">
    <source>
        <dbReference type="SAM" id="MobiDB-lite"/>
    </source>
</evidence>
<gene>
    <name evidence="3" type="ORF">LADA_0F08482G</name>
</gene>
<protein>
    <submittedName>
        <fullName evidence="3">LADA_0F08482g1_1</fullName>
    </submittedName>
</protein>
<name>A0A1G4JKS5_9SACH</name>
<organism evidence="3 4">
    <name type="scientific">Lachancea dasiensis</name>
    <dbReference type="NCBI Taxonomy" id="1072105"/>
    <lineage>
        <taxon>Eukaryota</taxon>
        <taxon>Fungi</taxon>
        <taxon>Dikarya</taxon>
        <taxon>Ascomycota</taxon>
        <taxon>Saccharomycotina</taxon>
        <taxon>Saccharomycetes</taxon>
        <taxon>Saccharomycetales</taxon>
        <taxon>Saccharomycetaceae</taxon>
        <taxon>Lachancea</taxon>
    </lineage>
</organism>